<feature type="non-terminal residue" evidence="1">
    <location>
        <position position="1"/>
    </location>
</feature>
<sequence length="90" mass="9633">FKSLTCNSRAKLYTSSYLQAASGEASILNNARGGYNSSPMTITLGTYNGAANCGDIEGISPSQTFMGSLDEIYVFARELQVSDLKQIIIP</sequence>
<dbReference type="Proteomes" id="UP000663823">
    <property type="component" value="Unassembled WGS sequence"/>
</dbReference>
<proteinExistence type="predicted"/>
<reference evidence="1" key="1">
    <citation type="submission" date="2021-02" db="EMBL/GenBank/DDBJ databases">
        <authorList>
            <person name="Nowell W R."/>
        </authorList>
    </citation>
    <scope>NUCLEOTIDE SEQUENCE</scope>
</reference>
<evidence type="ECO:0000313" key="2">
    <source>
        <dbReference type="Proteomes" id="UP000663823"/>
    </source>
</evidence>
<dbReference type="EMBL" id="CAJOAX010063815">
    <property type="protein sequence ID" value="CAF4351415.1"/>
    <property type="molecule type" value="Genomic_DNA"/>
</dbReference>
<dbReference type="AlphaFoldDB" id="A0A820KWL0"/>
<evidence type="ECO:0000313" key="1">
    <source>
        <dbReference type="EMBL" id="CAF4351415.1"/>
    </source>
</evidence>
<organism evidence="1 2">
    <name type="scientific">Rotaria sordida</name>
    <dbReference type="NCBI Taxonomy" id="392033"/>
    <lineage>
        <taxon>Eukaryota</taxon>
        <taxon>Metazoa</taxon>
        <taxon>Spiralia</taxon>
        <taxon>Gnathifera</taxon>
        <taxon>Rotifera</taxon>
        <taxon>Eurotatoria</taxon>
        <taxon>Bdelloidea</taxon>
        <taxon>Philodinida</taxon>
        <taxon>Philodinidae</taxon>
        <taxon>Rotaria</taxon>
    </lineage>
</organism>
<name>A0A820KWL0_9BILA</name>
<gene>
    <name evidence="1" type="ORF">OTI717_LOCUS43567</name>
</gene>
<comment type="caution">
    <text evidence="1">The sequence shown here is derived from an EMBL/GenBank/DDBJ whole genome shotgun (WGS) entry which is preliminary data.</text>
</comment>
<protein>
    <submittedName>
        <fullName evidence="1">Uncharacterized protein</fullName>
    </submittedName>
</protein>
<accession>A0A820KWL0</accession>